<protein>
    <submittedName>
        <fullName evidence="4">Phosphohydrolase</fullName>
    </submittedName>
</protein>
<dbReference type="STRING" id="252474.B1A74_03865"/>
<dbReference type="InterPro" id="IPR011006">
    <property type="entry name" value="CheY-like_superfamily"/>
</dbReference>
<dbReference type="Pfam" id="PF13487">
    <property type="entry name" value="HD_5"/>
    <property type="match status" value="1"/>
</dbReference>
<dbReference type="InterPro" id="IPR052020">
    <property type="entry name" value="Cyclic_di-GMP/3'3'-cGAMP_PDE"/>
</dbReference>
<dbReference type="Proteomes" id="UP000189177">
    <property type="component" value="Unassembled WGS sequence"/>
</dbReference>
<dbReference type="AlphaFoldDB" id="A0A1V3A0G4"/>
<dbReference type="Gene3D" id="1.10.3210.10">
    <property type="entry name" value="Hypothetical protein af1432"/>
    <property type="match status" value="1"/>
</dbReference>
<evidence type="ECO:0000259" key="2">
    <source>
        <dbReference type="PROSITE" id="PS50110"/>
    </source>
</evidence>
<evidence type="ECO:0000313" key="5">
    <source>
        <dbReference type="Proteomes" id="UP000189177"/>
    </source>
</evidence>
<dbReference type="PROSITE" id="PS51832">
    <property type="entry name" value="HD_GYP"/>
    <property type="match status" value="1"/>
</dbReference>
<keyword evidence="5" id="KW-1185">Reference proteome</keyword>
<dbReference type="PANTHER" id="PTHR45228">
    <property type="entry name" value="CYCLIC DI-GMP PHOSPHODIESTERASE TM_0186-RELATED"/>
    <property type="match status" value="1"/>
</dbReference>
<dbReference type="SMART" id="SM00471">
    <property type="entry name" value="HDc"/>
    <property type="match status" value="1"/>
</dbReference>
<name>A0A1V3A0G4_9GAMM</name>
<dbReference type="Pfam" id="PF00072">
    <property type="entry name" value="Response_reg"/>
    <property type="match status" value="1"/>
</dbReference>
<evidence type="ECO:0000256" key="1">
    <source>
        <dbReference type="PROSITE-ProRule" id="PRU00169"/>
    </source>
</evidence>
<dbReference type="CDD" id="cd19920">
    <property type="entry name" value="REC_PA4781-like"/>
    <property type="match status" value="1"/>
</dbReference>
<dbReference type="InterPro" id="IPR037522">
    <property type="entry name" value="HD_GYP_dom"/>
</dbReference>
<feature type="domain" description="Response regulatory" evidence="2">
    <location>
        <begin position="8"/>
        <end position="124"/>
    </location>
</feature>
<evidence type="ECO:0000259" key="3">
    <source>
        <dbReference type="PROSITE" id="PS51832"/>
    </source>
</evidence>
<keyword evidence="4" id="KW-0378">Hydrolase</keyword>
<proteinExistence type="predicted"/>
<dbReference type="GO" id="GO:0008081">
    <property type="term" value="F:phosphoric diester hydrolase activity"/>
    <property type="evidence" value="ECO:0007669"/>
    <property type="project" value="UniProtKB-ARBA"/>
</dbReference>
<dbReference type="InterPro" id="IPR003607">
    <property type="entry name" value="HD/PDEase_dom"/>
</dbReference>
<dbReference type="InterPro" id="IPR001789">
    <property type="entry name" value="Sig_transdc_resp-reg_receiver"/>
</dbReference>
<evidence type="ECO:0000313" key="4">
    <source>
        <dbReference type="EMBL" id="OOC10825.1"/>
    </source>
</evidence>
<dbReference type="Gene3D" id="3.40.50.2300">
    <property type="match status" value="1"/>
</dbReference>
<comment type="caution">
    <text evidence="4">The sequence shown here is derived from an EMBL/GenBank/DDBJ whole genome shotgun (WGS) entry which is preliminary data.</text>
</comment>
<dbReference type="EMBL" id="MUZR01000009">
    <property type="protein sequence ID" value="OOC10825.1"/>
    <property type="molecule type" value="Genomic_DNA"/>
</dbReference>
<accession>A0A1V3A0G4</accession>
<gene>
    <name evidence="4" type="ORF">B1A74_03865</name>
</gene>
<keyword evidence="1" id="KW-0597">Phosphoprotein</keyword>
<dbReference type="PANTHER" id="PTHR45228:SF1">
    <property type="entry name" value="CYCLIC DI-GMP PHOSPHODIESTERASE TM_0186"/>
    <property type="match status" value="1"/>
</dbReference>
<reference evidence="4 5" key="1">
    <citation type="submission" date="2017-02" db="EMBL/GenBank/DDBJ databases">
        <title>Genomic diversity within the haloalkaliphilic genus Thioalkalivibrio.</title>
        <authorList>
            <person name="Ahn A.-C."/>
            <person name="Meier-Kolthoff J."/>
            <person name="Overmars L."/>
            <person name="Richter M."/>
            <person name="Woyke T."/>
            <person name="Sorokin D.Y."/>
            <person name="Muyzer G."/>
        </authorList>
    </citation>
    <scope>NUCLEOTIDE SEQUENCE [LARGE SCALE GENOMIC DNA]</scope>
    <source>
        <strain evidence="4 5">HL17</strain>
    </source>
</reference>
<dbReference type="PROSITE" id="PS50110">
    <property type="entry name" value="RESPONSE_REGULATORY"/>
    <property type="match status" value="1"/>
</dbReference>
<dbReference type="GO" id="GO:0000160">
    <property type="term" value="P:phosphorelay signal transduction system"/>
    <property type="evidence" value="ECO:0007669"/>
    <property type="project" value="InterPro"/>
</dbReference>
<feature type="domain" description="HD-GYP" evidence="3">
    <location>
        <begin position="278"/>
        <end position="471"/>
    </location>
</feature>
<dbReference type="SUPFAM" id="SSF109604">
    <property type="entry name" value="HD-domain/PDEase-like"/>
    <property type="match status" value="1"/>
</dbReference>
<feature type="modified residue" description="4-aspartylphosphate" evidence="1">
    <location>
        <position position="57"/>
    </location>
</feature>
<sequence length="471" mass="51054">MSSDAGDGILVVDDNPSNLRLMVDVLQQAGLGVRVAPGGRMALESVAERRPALILLDIRMPDLDGFEVCRRLKADPETAEIPVIFLSALREPEDKLRGFAAGAVDYITKPFVAEEVLVRVKSHLAMHQSHQALEALVHERTRALHTVSAGNRALVHAQSPDELLRGMTAAITTTGGYAAARVRLRDGRQQLAGMDTEPVTPGPDRTKPDGPCLVRRTVDLPLLVLVLPLSDDRGPLGDLQVAARSRDAFAEPDDVALLSELAGDLVYGLRTQQSRAALEHSLERTIEAMAATIEVRDPYTAGHQQRTTQLADAIAVELDLDPERRKGLHVASAVHDIGKISVPVEILAKPGRLSATEFELIKGHPASGYEILKGIDFPWPVATIVRQHHERLDGSGYPDGLQGDSILLESRILAVADVVEAIHSHRPYRPGLGLDVALEEVQKRRGTLYDPQAVDACLRLAAQGRLPLETA</sequence>
<dbReference type="CDD" id="cd00077">
    <property type="entry name" value="HDc"/>
    <property type="match status" value="1"/>
</dbReference>
<dbReference type="SUPFAM" id="SSF52172">
    <property type="entry name" value="CheY-like"/>
    <property type="match status" value="1"/>
</dbReference>
<dbReference type="SMART" id="SM00448">
    <property type="entry name" value="REC"/>
    <property type="match status" value="1"/>
</dbReference>
<organism evidence="4 5">
    <name type="scientific">Thioalkalivibrio halophilus</name>
    <dbReference type="NCBI Taxonomy" id="252474"/>
    <lineage>
        <taxon>Bacteria</taxon>
        <taxon>Pseudomonadati</taxon>
        <taxon>Pseudomonadota</taxon>
        <taxon>Gammaproteobacteria</taxon>
        <taxon>Chromatiales</taxon>
        <taxon>Ectothiorhodospiraceae</taxon>
        <taxon>Thioalkalivibrio</taxon>
    </lineage>
</organism>